<keyword evidence="6 7" id="KW-0472">Membrane</keyword>
<sequence length="297" mass="31276">MTTMGLVQNPAPPTPLVPARTRRATVRRVVAAVPIIIFGLYVVAAIIGPLLIDYSPVGGELDDRLLAPGSVLSDGSTALFGTDALGRDLFGQVVYGARTSVFIGTLVVLISALAGITVGTVAGYRGGKTDLVASRIIDVLLAFPGILLAIVIAGVFDRSLAIVVIALSVTNWIGFARLSRSMAMTLRERDWVKSATVMGVRRRRILARHILPFIAGPTFALATTEFAGAILAEASLSFLGLGLPSASVSWGQTIAAGKEYLASAWWISAIPGIALALLVICVGFTGDRLTRYFGRKQ</sequence>
<feature type="transmembrane region" description="Helical" evidence="7">
    <location>
        <begin position="263"/>
        <end position="286"/>
    </location>
</feature>
<dbReference type="InterPro" id="IPR000515">
    <property type="entry name" value="MetI-like"/>
</dbReference>
<dbReference type="InterPro" id="IPR050366">
    <property type="entry name" value="BP-dependent_transpt_permease"/>
</dbReference>
<feature type="transmembrane region" description="Helical" evidence="7">
    <location>
        <begin position="29"/>
        <end position="52"/>
    </location>
</feature>
<dbReference type="EMBL" id="LT629791">
    <property type="protein sequence ID" value="SDU63955.1"/>
    <property type="molecule type" value="Genomic_DNA"/>
</dbReference>
<keyword evidence="3" id="KW-1003">Cell membrane</keyword>
<evidence type="ECO:0000256" key="1">
    <source>
        <dbReference type="ARBA" id="ARBA00004651"/>
    </source>
</evidence>
<dbReference type="Pfam" id="PF00528">
    <property type="entry name" value="BPD_transp_1"/>
    <property type="match status" value="1"/>
</dbReference>
<dbReference type="STRING" id="419479.SAMN04488563_3450"/>
<name>A0A1H2K6L2_9ACTN</name>
<evidence type="ECO:0000256" key="4">
    <source>
        <dbReference type="ARBA" id="ARBA00022692"/>
    </source>
</evidence>
<comment type="similarity">
    <text evidence="7">Belongs to the binding-protein-dependent transport system permease family.</text>
</comment>
<dbReference type="RefSeq" id="WP_052762343.1">
    <property type="nucleotide sequence ID" value="NZ_KQ061224.1"/>
</dbReference>
<evidence type="ECO:0000256" key="6">
    <source>
        <dbReference type="ARBA" id="ARBA00023136"/>
    </source>
</evidence>
<evidence type="ECO:0000313" key="9">
    <source>
        <dbReference type="EMBL" id="SDU63955.1"/>
    </source>
</evidence>
<feature type="transmembrane region" description="Helical" evidence="7">
    <location>
        <begin position="101"/>
        <end position="124"/>
    </location>
</feature>
<gene>
    <name evidence="9" type="ORF">SAMN04488563_3450</name>
</gene>
<evidence type="ECO:0000259" key="8">
    <source>
        <dbReference type="PROSITE" id="PS50928"/>
    </source>
</evidence>
<keyword evidence="10" id="KW-1185">Reference proteome</keyword>
<evidence type="ECO:0000256" key="5">
    <source>
        <dbReference type="ARBA" id="ARBA00022989"/>
    </source>
</evidence>
<dbReference type="GO" id="GO:0055085">
    <property type="term" value="P:transmembrane transport"/>
    <property type="evidence" value="ECO:0007669"/>
    <property type="project" value="InterPro"/>
</dbReference>
<comment type="subcellular location">
    <subcellularLocation>
        <location evidence="1 7">Cell membrane</location>
        <topology evidence="1 7">Multi-pass membrane protein</topology>
    </subcellularLocation>
</comment>
<proteinExistence type="inferred from homology"/>
<evidence type="ECO:0000256" key="7">
    <source>
        <dbReference type="RuleBase" id="RU363032"/>
    </source>
</evidence>
<feature type="transmembrane region" description="Helical" evidence="7">
    <location>
        <begin position="160"/>
        <end position="179"/>
    </location>
</feature>
<dbReference type="PANTHER" id="PTHR43386">
    <property type="entry name" value="OLIGOPEPTIDE TRANSPORT SYSTEM PERMEASE PROTEIN APPC"/>
    <property type="match status" value="1"/>
</dbReference>
<organism evidence="9 10">
    <name type="scientific">Jiangella alkaliphila</name>
    <dbReference type="NCBI Taxonomy" id="419479"/>
    <lineage>
        <taxon>Bacteria</taxon>
        <taxon>Bacillati</taxon>
        <taxon>Actinomycetota</taxon>
        <taxon>Actinomycetes</taxon>
        <taxon>Jiangellales</taxon>
        <taxon>Jiangellaceae</taxon>
        <taxon>Jiangella</taxon>
    </lineage>
</organism>
<keyword evidence="5 7" id="KW-1133">Transmembrane helix</keyword>
<dbReference type="AlphaFoldDB" id="A0A1H2K6L2"/>
<dbReference type="Proteomes" id="UP000182977">
    <property type="component" value="Chromosome I"/>
</dbReference>
<dbReference type="CDD" id="cd06261">
    <property type="entry name" value="TM_PBP2"/>
    <property type="match status" value="1"/>
</dbReference>
<evidence type="ECO:0000256" key="2">
    <source>
        <dbReference type="ARBA" id="ARBA00022448"/>
    </source>
</evidence>
<evidence type="ECO:0000313" key="10">
    <source>
        <dbReference type="Proteomes" id="UP000182977"/>
    </source>
</evidence>
<keyword evidence="2 7" id="KW-0813">Transport</keyword>
<dbReference type="InterPro" id="IPR035906">
    <property type="entry name" value="MetI-like_sf"/>
</dbReference>
<feature type="transmembrane region" description="Helical" evidence="7">
    <location>
        <begin position="210"/>
        <end position="243"/>
    </location>
</feature>
<dbReference type="PANTHER" id="PTHR43386:SF26">
    <property type="entry name" value="ABC TRANSPORTER PERMEASE PROTEIN"/>
    <property type="match status" value="1"/>
</dbReference>
<feature type="domain" description="ABC transmembrane type-1" evidence="8">
    <location>
        <begin position="97"/>
        <end position="286"/>
    </location>
</feature>
<feature type="transmembrane region" description="Helical" evidence="7">
    <location>
        <begin position="136"/>
        <end position="154"/>
    </location>
</feature>
<evidence type="ECO:0000256" key="3">
    <source>
        <dbReference type="ARBA" id="ARBA00022475"/>
    </source>
</evidence>
<reference evidence="10" key="1">
    <citation type="submission" date="2016-10" db="EMBL/GenBank/DDBJ databases">
        <authorList>
            <person name="Varghese N."/>
            <person name="Submissions S."/>
        </authorList>
    </citation>
    <scope>NUCLEOTIDE SEQUENCE [LARGE SCALE GENOMIC DNA]</scope>
    <source>
        <strain evidence="10">DSM 45079</strain>
    </source>
</reference>
<dbReference type="Gene3D" id="1.10.3720.10">
    <property type="entry name" value="MetI-like"/>
    <property type="match status" value="1"/>
</dbReference>
<dbReference type="GO" id="GO:0005886">
    <property type="term" value="C:plasma membrane"/>
    <property type="evidence" value="ECO:0007669"/>
    <property type="project" value="UniProtKB-SubCell"/>
</dbReference>
<accession>A0A1H2K6L2</accession>
<dbReference type="SUPFAM" id="SSF161098">
    <property type="entry name" value="MetI-like"/>
    <property type="match status" value="1"/>
</dbReference>
<dbReference type="PROSITE" id="PS50928">
    <property type="entry name" value="ABC_TM1"/>
    <property type="match status" value="1"/>
</dbReference>
<keyword evidence="4 7" id="KW-0812">Transmembrane</keyword>
<protein>
    <submittedName>
        <fullName evidence="9">Peptide/nickel transport system permease protein</fullName>
    </submittedName>
</protein>